<organism evidence="1 2">
    <name type="scientific">Caerostris extrusa</name>
    <name type="common">Bark spider</name>
    <name type="synonym">Caerostris bankana</name>
    <dbReference type="NCBI Taxonomy" id="172846"/>
    <lineage>
        <taxon>Eukaryota</taxon>
        <taxon>Metazoa</taxon>
        <taxon>Ecdysozoa</taxon>
        <taxon>Arthropoda</taxon>
        <taxon>Chelicerata</taxon>
        <taxon>Arachnida</taxon>
        <taxon>Araneae</taxon>
        <taxon>Araneomorphae</taxon>
        <taxon>Entelegynae</taxon>
        <taxon>Araneoidea</taxon>
        <taxon>Araneidae</taxon>
        <taxon>Caerostris</taxon>
    </lineage>
</organism>
<reference evidence="1 2" key="1">
    <citation type="submission" date="2021-06" db="EMBL/GenBank/DDBJ databases">
        <title>Caerostris extrusa draft genome.</title>
        <authorList>
            <person name="Kono N."/>
            <person name="Arakawa K."/>
        </authorList>
    </citation>
    <scope>NUCLEOTIDE SEQUENCE [LARGE SCALE GENOMIC DNA]</scope>
</reference>
<name>A0AAV4WZ83_CAEEX</name>
<dbReference type="Proteomes" id="UP001054945">
    <property type="component" value="Unassembled WGS sequence"/>
</dbReference>
<accession>A0AAV4WZ83</accession>
<sequence length="106" mass="11625">MSLASLCTAHSSAKPCTSKRMKLSPQCMASVAMATHSSLLASFLPHPERIVLSARETNTPPPLFFFLSFSCAADCCVGGRRDPFGAFIAQLTWKKWSPSRCRFDSH</sequence>
<evidence type="ECO:0000313" key="1">
    <source>
        <dbReference type="EMBL" id="GIY87658.1"/>
    </source>
</evidence>
<gene>
    <name evidence="1" type="ORF">CEXT_291961</name>
</gene>
<dbReference type="AlphaFoldDB" id="A0AAV4WZ83"/>
<proteinExistence type="predicted"/>
<evidence type="ECO:0000313" key="2">
    <source>
        <dbReference type="Proteomes" id="UP001054945"/>
    </source>
</evidence>
<dbReference type="EMBL" id="BPLR01016959">
    <property type="protein sequence ID" value="GIY87658.1"/>
    <property type="molecule type" value="Genomic_DNA"/>
</dbReference>
<keyword evidence="2" id="KW-1185">Reference proteome</keyword>
<comment type="caution">
    <text evidence="1">The sequence shown here is derived from an EMBL/GenBank/DDBJ whole genome shotgun (WGS) entry which is preliminary data.</text>
</comment>
<protein>
    <submittedName>
        <fullName evidence="1">Uncharacterized protein</fullName>
    </submittedName>
</protein>